<evidence type="ECO:0000256" key="1">
    <source>
        <dbReference type="ARBA" id="ARBA00023015"/>
    </source>
</evidence>
<dbReference type="InterPro" id="IPR018488">
    <property type="entry name" value="cNMP-bd_CS"/>
</dbReference>
<dbReference type="PROSITE" id="PS00889">
    <property type="entry name" value="CNMP_BINDING_2"/>
    <property type="match status" value="1"/>
</dbReference>
<dbReference type="SMART" id="SM00419">
    <property type="entry name" value="HTH_CRP"/>
    <property type="match status" value="1"/>
</dbReference>
<dbReference type="InterPro" id="IPR018490">
    <property type="entry name" value="cNMP-bd_dom_sf"/>
</dbReference>
<dbReference type="Proteomes" id="UP000030011">
    <property type="component" value="Unassembled WGS sequence"/>
</dbReference>
<evidence type="ECO:0008006" key="8">
    <source>
        <dbReference type="Google" id="ProtNLM"/>
    </source>
</evidence>
<evidence type="ECO:0000256" key="2">
    <source>
        <dbReference type="ARBA" id="ARBA00023125"/>
    </source>
</evidence>
<dbReference type="InterPro" id="IPR012318">
    <property type="entry name" value="HTH_CRP"/>
</dbReference>
<protein>
    <recommendedName>
        <fullName evidence="8">Crp/Fnr family transcriptional regulator</fullName>
    </recommendedName>
</protein>
<evidence type="ECO:0000259" key="4">
    <source>
        <dbReference type="PROSITE" id="PS50042"/>
    </source>
</evidence>
<organism evidence="6 7">
    <name type="scientific">Knoellia subterranea KCTC 19937</name>
    <dbReference type="NCBI Taxonomy" id="1385521"/>
    <lineage>
        <taxon>Bacteria</taxon>
        <taxon>Bacillati</taxon>
        <taxon>Actinomycetota</taxon>
        <taxon>Actinomycetes</taxon>
        <taxon>Micrococcales</taxon>
        <taxon>Intrasporangiaceae</taxon>
        <taxon>Knoellia</taxon>
    </lineage>
</organism>
<dbReference type="InterPro" id="IPR036390">
    <property type="entry name" value="WH_DNA-bd_sf"/>
</dbReference>
<dbReference type="eggNOG" id="COG0664">
    <property type="taxonomic scope" value="Bacteria"/>
</dbReference>
<dbReference type="SUPFAM" id="SSF51206">
    <property type="entry name" value="cAMP-binding domain-like"/>
    <property type="match status" value="1"/>
</dbReference>
<proteinExistence type="predicted"/>
<sequence>MEWPLLASLAPEQRTELLSRTTIRDVVRGQFVVREGEPSDSFHLIEEGHLAVRVSTADGDTATLNVLGPGDSFGELSLLRDDAPTRSASVVALERSRTRALSAADFAGFRRDHHGAEHLLLQLLGQRVEELSTRLVEVMYDDLGRRVERRLRDLVAAYATGDDGPVEIPLTQEDLAEIVGATRPSTNQALHDLAARGVVHLGRGRISVLDPSSLDGARPAGVARRPGVTR</sequence>
<dbReference type="InterPro" id="IPR050397">
    <property type="entry name" value="Env_Response_Regulators"/>
</dbReference>
<keyword evidence="7" id="KW-1185">Reference proteome</keyword>
<keyword evidence="2" id="KW-0238">DNA-binding</keyword>
<evidence type="ECO:0000313" key="6">
    <source>
        <dbReference type="EMBL" id="KGN39606.1"/>
    </source>
</evidence>
<dbReference type="AlphaFoldDB" id="A0A0A0JVE7"/>
<dbReference type="GO" id="GO:0003677">
    <property type="term" value="F:DNA binding"/>
    <property type="evidence" value="ECO:0007669"/>
    <property type="project" value="UniProtKB-KW"/>
</dbReference>
<dbReference type="Pfam" id="PF13545">
    <property type="entry name" value="HTH_Crp_2"/>
    <property type="match status" value="1"/>
</dbReference>
<dbReference type="STRING" id="1385521.N803_02150"/>
<comment type="caution">
    <text evidence="6">The sequence shown here is derived from an EMBL/GenBank/DDBJ whole genome shotgun (WGS) entry which is preliminary data.</text>
</comment>
<dbReference type="GO" id="GO:0005829">
    <property type="term" value="C:cytosol"/>
    <property type="evidence" value="ECO:0007669"/>
    <property type="project" value="TreeGrafter"/>
</dbReference>
<dbReference type="PROSITE" id="PS50042">
    <property type="entry name" value="CNMP_BINDING_3"/>
    <property type="match status" value="1"/>
</dbReference>
<dbReference type="EMBL" id="AVPK01000001">
    <property type="protein sequence ID" value="KGN39606.1"/>
    <property type="molecule type" value="Genomic_DNA"/>
</dbReference>
<dbReference type="InterPro" id="IPR000595">
    <property type="entry name" value="cNMP-bd_dom"/>
</dbReference>
<dbReference type="CDD" id="cd00038">
    <property type="entry name" value="CAP_ED"/>
    <property type="match status" value="1"/>
</dbReference>
<reference evidence="6 7" key="1">
    <citation type="submission" date="2013-08" db="EMBL/GenBank/DDBJ databases">
        <title>The genome sequence of Knoellia subterranea.</title>
        <authorList>
            <person name="Zhu W."/>
            <person name="Wang G."/>
        </authorList>
    </citation>
    <scope>NUCLEOTIDE SEQUENCE [LARGE SCALE GENOMIC DNA]</scope>
    <source>
        <strain evidence="6 7">KCTC 19937</strain>
    </source>
</reference>
<dbReference type="SUPFAM" id="SSF46785">
    <property type="entry name" value="Winged helix' DNA-binding domain"/>
    <property type="match status" value="1"/>
</dbReference>
<keyword evidence="3" id="KW-0804">Transcription</keyword>
<feature type="domain" description="HTH crp-type" evidence="5">
    <location>
        <begin position="145"/>
        <end position="212"/>
    </location>
</feature>
<feature type="domain" description="Cyclic nucleotide-binding" evidence="4">
    <location>
        <begin position="5"/>
        <end position="106"/>
    </location>
</feature>
<dbReference type="RefSeq" id="WP_035902209.1">
    <property type="nucleotide sequence ID" value="NZ_AVPK01000001.1"/>
</dbReference>
<dbReference type="InterPro" id="IPR036388">
    <property type="entry name" value="WH-like_DNA-bd_sf"/>
</dbReference>
<dbReference type="PROSITE" id="PS51063">
    <property type="entry name" value="HTH_CRP_2"/>
    <property type="match status" value="1"/>
</dbReference>
<dbReference type="SMART" id="SM00100">
    <property type="entry name" value="cNMP"/>
    <property type="match status" value="1"/>
</dbReference>
<evidence type="ECO:0000256" key="3">
    <source>
        <dbReference type="ARBA" id="ARBA00023163"/>
    </source>
</evidence>
<dbReference type="PANTHER" id="PTHR24567:SF74">
    <property type="entry name" value="HTH-TYPE TRANSCRIPTIONAL REGULATOR ARCR"/>
    <property type="match status" value="1"/>
</dbReference>
<dbReference type="Gene3D" id="2.60.120.10">
    <property type="entry name" value="Jelly Rolls"/>
    <property type="match status" value="1"/>
</dbReference>
<gene>
    <name evidence="6" type="ORF">N803_02150</name>
</gene>
<dbReference type="PRINTS" id="PR00103">
    <property type="entry name" value="CAMPKINASE"/>
</dbReference>
<dbReference type="Pfam" id="PF00027">
    <property type="entry name" value="cNMP_binding"/>
    <property type="match status" value="1"/>
</dbReference>
<dbReference type="GO" id="GO:0003700">
    <property type="term" value="F:DNA-binding transcription factor activity"/>
    <property type="evidence" value="ECO:0007669"/>
    <property type="project" value="TreeGrafter"/>
</dbReference>
<dbReference type="OrthoDB" id="892842at2"/>
<name>A0A0A0JVE7_9MICO</name>
<dbReference type="PANTHER" id="PTHR24567">
    <property type="entry name" value="CRP FAMILY TRANSCRIPTIONAL REGULATORY PROTEIN"/>
    <property type="match status" value="1"/>
</dbReference>
<evidence type="ECO:0000259" key="5">
    <source>
        <dbReference type="PROSITE" id="PS51063"/>
    </source>
</evidence>
<dbReference type="Gene3D" id="1.10.10.10">
    <property type="entry name" value="Winged helix-like DNA-binding domain superfamily/Winged helix DNA-binding domain"/>
    <property type="match status" value="1"/>
</dbReference>
<keyword evidence="1" id="KW-0805">Transcription regulation</keyword>
<dbReference type="InterPro" id="IPR014710">
    <property type="entry name" value="RmlC-like_jellyroll"/>
</dbReference>
<accession>A0A0A0JVE7</accession>
<evidence type="ECO:0000313" key="7">
    <source>
        <dbReference type="Proteomes" id="UP000030011"/>
    </source>
</evidence>